<dbReference type="Pfam" id="PF03358">
    <property type="entry name" value="FMN_red"/>
    <property type="match status" value="1"/>
</dbReference>
<name>A0A1G9NBB1_9FLAO</name>
<gene>
    <name evidence="2" type="ORF">SAMN04488514_103108</name>
</gene>
<dbReference type="GO" id="GO:0016491">
    <property type="term" value="F:oxidoreductase activity"/>
    <property type="evidence" value="ECO:0007669"/>
    <property type="project" value="InterPro"/>
</dbReference>
<dbReference type="PANTHER" id="PTHR30543:SF21">
    <property type="entry name" value="NAD(P)H-DEPENDENT FMN REDUCTASE LOT6"/>
    <property type="match status" value="1"/>
</dbReference>
<dbReference type="EMBL" id="FNGV01000003">
    <property type="protein sequence ID" value="SDL83808.1"/>
    <property type="molecule type" value="Genomic_DNA"/>
</dbReference>
<dbReference type="Gene3D" id="3.40.50.360">
    <property type="match status" value="1"/>
</dbReference>
<dbReference type="PANTHER" id="PTHR30543">
    <property type="entry name" value="CHROMATE REDUCTASE"/>
    <property type="match status" value="1"/>
</dbReference>
<dbReference type="Proteomes" id="UP000199440">
    <property type="component" value="Unassembled WGS sequence"/>
</dbReference>
<dbReference type="STRING" id="192904.SAMN04488514_103108"/>
<evidence type="ECO:0000313" key="2">
    <source>
        <dbReference type="EMBL" id="SDL83808.1"/>
    </source>
</evidence>
<keyword evidence="3" id="KW-1185">Reference proteome</keyword>
<dbReference type="InterPro" id="IPR005025">
    <property type="entry name" value="FMN_Rdtase-like_dom"/>
</dbReference>
<organism evidence="2 3">
    <name type="scientific">Kriegella aquimaris</name>
    <dbReference type="NCBI Taxonomy" id="192904"/>
    <lineage>
        <taxon>Bacteria</taxon>
        <taxon>Pseudomonadati</taxon>
        <taxon>Bacteroidota</taxon>
        <taxon>Flavobacteriia</taxon>
        <taxon>Flavobacteriales</taxon>
        <taxon>Flavobacteriaceae</taxon>
        <taxon>Kriegella</taxon>
    </lineage>
</organism>
<dbReference type="RefSeq" id="WP_089887418.1">
    <property type="nucleotide sequence ID" value="NZ_FNGV01000003.1"/>
</dbReference>
<proteinExistence type="predicted"/>
<evidence type="ECO:0000313" key="3">
    <source>
        <dbReference type="Proteomes" id="UP000199440"/>
    </source>
</evidence>
<dbReference type="GO" id="GO:0010181">
    <property type="term" value="F:FMN binding"/>
    <property type="evidence" value="ECO:0007669"/>
    <property type="project" value="TreeGrafter"/>
</dbReference>
<dbReference type="GO" id="GO:0005829">
    <property type="term" value="C:cytosol"/>
    <property type="evidence" value="ECO:0007669"/>
    <property type="project" value="TreeGrafter"/>
</dbReference>
<accession>A0A1G9NBB1</accession>
<protein>
    <submittedName>
        <fullName evidence="2">NAD(P)H-dependent FMN reductase</fullName>
    </submittedName>
</protein>
<reference evidence="2 3" key="1">
    <citation type="submission" date="2016-10" db="EMBL/GenBank/DDBJ databases">
        <authorList>
            <person name="de Groot N.N."/>
        </authorList>
    </citation>
    <scope>NUCLEOTIDE SEQUENCE [LARGE SCALE GENOMIC DNA]</scope>
    <source>
        <strain evidence="2 3">DSM 19886</strain>
    </source>
</reference>
<feature type="domain" description="NADPH-dependent FMN reductase-like" evidence="1">
    <location>
        <begin position="4"/>
        <end position="146"/>
    </location>
</feature>
<dbReference type="OrthoDB" id="5767802at2"/>
<dbReference type="AlphaFoldDB" id="A0A1G9NBB1"/>
<dbReference type="InterPro" id="IPR029039">
    <property type="entry name" value="Flavoprotein-like_sf"/>
</dbReference>
<sequence length="177" mass="19810">MATLLAFAGSNSSTSINFKLVKYTVSKIEGQNVQLLNLANFPFPMYSADYERDKGYSNSLVELKGDIEQVDGLIISVNEHNSNPSAYFKNVLDWLSRLELKFLADKKVFLMSTSGGRRGGMGSLEVIKNLLPRFGAEVVETFSLPSFHDNFDEENGISNTDMAEEHLKKLNEFLTKI</sequence>
<evidence type="ECO:0000259" key="1">
    <source>
        <dbReference type="Pfam" id="PF03358"/>
    </source>
</evidence>
<dbReference type="SUPFAM" id="SSF52218">
    <property type="entry name" value="Flavoproteins"/>
    <property type="match status" value="1"/>
</dbReference>
<dbReference type="InterPro" id="IPR050712">
    <property type="entry name" value="NAD(P)H-dep_reductase"/>
</dbReference>